<keyword evidence="9" id="KW-0492">Microsome</keyword>
<feature type="signal peptide" evidence="16">
    <location>
        <begin position="1"/>
        <end position="15"/>
    </location>
</feature>
<feature type="chain" id="PRO_5042263467" description="Cytochrome P450 316a1" evidence="16">
    <location>
        <begin position="16"/>
        <end position="478"/>
    </location>
</feature>
<evidence type="ECO:0000256" key="13">
    <source>
        <dbReference type="ARBA" id="ARBA00023136"/>
    </source>
</evidence>
<dbReference type="Gene3D" id="1.10.630.10">
    <property type="entry name" value="Cytochrome P450"/>
    <property type="match status" value="1"/>
</dbReference>
<evidence type="ECO:0000256" key="14">
    <source>
        <dbReference type="PIRSR" id="PIRSR602403-1"/>
    </source>
</evidence>
<evidence type="ECO:0000256" key="16">
    <source>
        <dbReference type="SAM" id="SignalP"/>
    </source>
</evidence>
<dbReference type="GO" id="GO:0004497">
    <property type="term" value="F:monooxygenase activity"/>
    <property type="evidence" value="ECO:0007669"/>
    <property type="project" value="UniProtKB-KW"/>
</dbReference>
<keyword evidence="11 14" id="KW-0408">Iron</keyword>
<comment type="cofactor">
    <cofactor evidence="1 14">
        <name>heme</name>
        <dbReference type="ChEBI" id="CHEBI:30413"/>
    </cofactor>
</comment>
<evidence type="ECO:0000256" key="7">
    <source>
        <dbReference type="ARBA" id="ARBA00022723"/>
    </source>
</evidence>
<evidence type="ECO:0000256" key="4">
    <source>
        <dbReference type="ARBA" id="ARBA00004406"/>
    </source>
</evidence>
<comment type="caution">
    <text evidence="17">The sequence shown here is derived from an EMBL/GenBank/DDBJ whole genome shotgun (WGS) entry which is preliminary data.</text>
</comment>
<sequence>MILASIFVCFCLASAINYCRTRRQRKFVANLKGPIAWPLVGAMHKIVLLTQKNFFQHGSKYLAKYGTLTRCWIFHRLFIPVADLELAKQLLESDSHQETGNELMRDWLGDSLLCCAPEQWAQRHRRLATFFQSDNTHQLVKLLQKQAEQMCAELLIYAESRQVFDVWQVVSPKVLDFILTVNRGVCPSDQYKEAFSNLTELYRQRFLSIKSANRLTFWLGSPLKRRRQLRLIKRINFENKLVLNQCRQQRDKNGSTAIKVDHIELPTRLDHQSLIDVLAASENLTDEQLFAELNACNYSGYLLCSTTVCFALVEIARHPTVQQRCLEELRAARKDKEWNLRELTFLEAVLKETLRLHPPQLIVARQLSQDFQYTHSKVGDAALPAGAEVYINLQELQRSEQSQHFQPERFLQPAAELLSFGLGPRSCPAQQFSLLLLKSLLAPLLLQFELLPLGDALRPNLRLAPGSRNGFQMAVQLR</sequence>
<gene>
    <name evidence="17" type="ORF">KR093_006912</name>
</gene>
<dbReference type="Proteomes" id="UP001200034">
    <property type="component" value="Unassembled WGS sequence"/>
</dbReference>
<keyword evidence="13" id="KW-0472">Membrane</keyword>
<evidence type="ECO:0000256" key="10">
    <source>
        <dbReference type="ARBA" id="ARBA00023002"/>
    </source>
</evidence>
<dbReference type="Pfam" id="PF00067">
    <property type="entry name" value="p450"/>
    <property type="match status" value="1"/>
</dbReference>
<evidence type="ECO:0000256" key="1">
    <source>
        <dbReference type="ARBA" id="ARBA00001971"/>
    </source>
</evidence>
<proteinExistence type="inferred from homology"/>
<protein>
    <recommendedName>
        <fullName evidence="19">Cytochrome P450 316a1</fullName>
    </recommendedName>
</protein>
<evidence type="ECO:0000256" key="2">
    <source>
        <dbReference type="ARBA" id="ARBA00003690"/>
    </source>
</evidence>
<dbReference type="PROSITE" id="PS00086">
    <property type="entry name" value="CYTOCHROME_P450"/>
    <property type="match status" value="1"/>
</dbReference>
<evidence type="ECO:0000256" key="5">
    <source>
        <dbReference type="ARBA" id="ARBA00010617"/>
    </source>
</evidence>
<dbReference type="PANTHER" id="PTHR24291">
    <property type="entry name" value="CYTOCHROME P450 FAMILY 4"/>
    <property type="match status" value="1"/>
</dbReference>
<feature type="binding site" description="axial binding residue" evidence="14">
    <location>
        <position position="427"/>
    </location>
    <ligand>
        <name>heme</name>
        <dbReference type="ChEBI" id="CHEBI:30413"/>
    </ligand>
    <ligandPart>
        <name>Fe</name>
        <dbReference type="ChEBI" id="CHEBI:18248"/>
    </ligandPart>
</feature>
<keyword evidence="16" id="KW-0732">Signal</keyword>
<comment type="similarity">
    <text evidence="5 15">Belongs to the cytochrome P450 family.</text>
</comment>
<dbReference type="GO" id="GO:0005506">
    <property type="term" value="F:iron ion binding"/>
    <property type="evidence" value="ECO:0007669"/>
    <property type="project" value="InterPro"/>
</dbReference>
<name>A0AAD4JWF7_9MUSC</name>
<keyword evidence="18" id="KW-1185">Reference proteome</keyword>
<keyword evidence="12 15" id="KW-0503">Monooxygenase</keyword>
<comment type="subcellular location">
    <subcellularLocation>
        <location evidence="4">Endoplasmic reticulum membrane</location>
        <topology evidence="4">Peripheral membrane protein</topology>
    </subcellularLocation>
    <subcellularLocation>
        <location evidence="3">Microsome membrane</location>
        <topology evidence="3">Peripheral membrane protein</topology>
    </subcellularLocation>
</comment>
<dbReference type="InterPro" id="IPR017972">
    <property type="entry name" value="Cyt_P450_CS"/>
</dbReference>
<evidence type="ECO:0000256" key="8">
    <source>
        <dbReference type="ARBA" id="ARBA00022824"/>
    </source>
</evidence>
<comment type="function">
    <text evidence="2">May be involved in the metabolism of insect hormones and in the breakdown of synthetic insecticides.</text>
</comment>
<dbReference type="InterPro" id="IPR002403">
    <property type="entry name" value="Cyt_P450_E_grp-IV"/>
</dbReference>
<evidence type="ECO:0000313" key="18">
    <source>
        <dbReference type="Proteomes" id="UP001200034"/>
    </source>
</evidence>
<accession>A0AAD4JWF7</accession>
<evidence type="ECO:0008006" key="19">
    <source>
        <dbReference type="Google" id="ProtNLM"/>
    </source>
</evidence>
<keyword evidence="8" id="KW-0256">Endoplasmic reticulum</keyword>
<reference evidence="17" key="1">
    <citation type="journal article" date="2021" name="Mol. Ecol. Resour.">
        <title>Phylogenomic analyses of the genus Drosophila reveals genomic signals of climate adaptation.</title>
        <authorList>
            <person name="Li F."/>
            <person name="Rane R.V."/>
            <person name="Luria V."/>
            <person name="Xiong Z."/>
            <person name="Chen J."/>
            <person name="Li Z."/>
            <person name="Catullo R.A."/>
            <person name="Griffin P.C."/>
            <person name="Schiffer M."/>
            <person name="Pearce S."/>
            <person name="Lee S.F."/>
            <person name="McElroy K."/>
            <person name="Stocker A."/>
            <person name="Shirriffs J."/>
            <person name="Cockerell F."/>
            <person name="Coppin C."/>
            <person name="Sgro C.M."/>
            <person name="Karger A."/>
            <person name="Cain J.W."/>
            <person name="Weber J.A."/>
            <person name="Santpere G."/>
            <person name="Kirschner M.W."/>
            <person name="Hoffmann A.A."/>
            <person name="Oakeshott J.G."/>
            <person name="Zhang G."/>
        </authorList>
    </citation>
    <scope>NUCLEOTIDE SEQUENCE</scope>
    <source>
        <strain evidence="17">BGI-SZ-2011g</strain>
    </source>
</reference>
<keyword evidence="10 15" id="KW-0560">Oxidoreductase</keyword>
<dbReference type="PRINTS" id="PR00385">
    <property type="entry name" value="P450"/>
</dbReference>
<dbReference type="PANTHER" id="PTHR24291:SF189">
    <property type="entry name" value="CYTOCHROME P450 4C3-RELATED"/>
    <property type="match status" value="1"/>
</dbReference>
<evidence type="ECO:0000256" key="6">
    <source>
        <dbReference type="ARBA" id="ARBA00022617"/>
    </source>
</evidence>
<keyword evidence="6 14" id="KW-0349">Heme</keyword>
<dbReference type="AlphaFoldDB" id="A0AAD4JWF7"/>
<dbReference type="InterPro" id="IPR001128">
    <property type="entry name" value="Cyt_P450"/>
</dbReference>
<dbReference type="InterPro" id="IPR050196">
    <property type="entry name" value="Cytochrome_P450_Monoox"/>
</dbReference>
<evidence type="ECO:0000256" key="3">
    <source>
        <dbReference type="ARBA" id="ARBA00004174"/>
    </source>
</evidence>
<dbReference type="EMBL" id="JAJJHW010002774">
    <property type="protein sequence ID" value="KAH8365888.1"/>
    <property type="molecule type" value="Genomic_DNA"/>
</dbReference>
<evidence type="ECO:0000256" key="12">
    <source>
        <dbReference type="ARBA" id="ARBA00023033"/>
    </source>
</evidence>
<dbReference type="GO" id="GO:0005789">
    <property type="term" value="C:endoplasmic reticulum membrane"/>
    <property type="evidence" value="ECO:0007669"/>
    <property type="project" value="UniProtKB-SubCell"/>
</dbReference>
<organism evidence="17 18">
    <name type="scientific">Drosophila rubida</name>
    <dbReference type="NCBI Taxonomy" id="30044"/>
    <lineage>
        <taxon>Eukaryota</taxon>
        <taxon>Metazoa</taxon>
        <taxon>Ecdysozoa</taxon>
        <taxon>Arthropoda</taxon>
        <taxon>Hexapoda</taxon>
        <taxon>Insecta</taxon>
        <taxon>Pterygota</taxon>
        <taxon>Neoptera</taxon>
        <taxon>Endopterygota</taxon>
        <taxon>Diptera</taxon>
        <taxon>Brachycera</taxon>
        <taxon>Muscomorpha</taxon>
        <taxon>Ephydroidea</taxon>
        <taxon>Drosophilidae</taxon>
        <taxon>Drosophila</taxon>
    </lineage>
</organism>
<evidence type="ECO:0000313" key="17">
    <source>
        <dbReference type="EMBL" id="KAH8365888.1"/>
    </source>
</evidence>
<dbReference type="PRINTS" id="PR00465">
    <property type="entry name" value="EP450IV"/>
</dbReference>
<evidence type="ECO:0000256" key="15">
    <source>
        <dbReference type="RuleBase" id="RU000461"/>
    </source>
</evidence>
<dbReference type="SUPFAM" id="SSF48264">
    <property type="entry name" value="Cytochrome P450"/>
    <property type="match status" value="1"/>
</dbReference>
<evidence type="ECO:0000256" key="9">
    <source>
        <dbReference type="ARBA" id="ARBA00022848"/>
    </source>
</evidence>
<dbReference type="GO" id="GO:0016705">
    <property type="term" value="F:oxidoreductase activity, acting on paired donors, with incorporation or reduction of molecular oxygen"/>
    <property type="evidence" value="ECO:0007669"/>
    <property type="project" value="InterPro"/>
</dbReference>
<dbReference type="InterPro" id="IPR036396">
    <property type="entry name" value="Cyt_P450_sf"/>
</dbReference>
<dbReference type="GO" id="GO:0020037">
    <property type="term" value="F:heme binding"/>
    <property type="evidence" value="ECO:0007669"/>
    <property type="project" value="InterPro"/>
</dbReference>
<evidence type="ECO:0000256" key="11">
    <source>
        <dbReference type="ARBA" id="ARBA00023004"/>
    </source>
</evidence>
<keyword evidence="7 14" id="KW-0479">Metal-binding</keyword>